<keyword evidence="1" id="KW-0862">Zinc</keyword>
<name>A0A6J8D0N0_MYTCO</name>
<reference evidence="3 4" key="1">
    <citation type="submission" date="2020-06" db="EMBL/GenBank/DDBJ databases">
        <authorList>
            <person name="Li R."/>
            <person name="Bekaert M."/>
        </authorList>
    </citation>
    <scope>NUCLEOTIDE SEQUENCE [LARGE SCALE GENOMIC DNA]</scope>
    <source>
        <strain evidence="4">wild</strain>
    </source>
</reference>
<keyword evidence="1" id="KW-0479">Metal-binding</keyword>
<gene>
    <name evidence="3" type="ORF">MCOR_35453</name>
</gene>
<protein>
    <recommendedName>
        <fullName evidence="2">B box-type domain-containing protein</fullName>
    </recommendedName>
</protein>
<keyword evidence="1" id="KW-0863">Zinc-finger</keyword>
<dbReference type="PANTHER" id="PTHR25462:SF296">
    <property type="entry name" value="MEIOTIC P26, ISOFORM F"/>
    <property type="match status" value="1"/>
</dbReference>
<dbReference type="CDD" id="cd19756">
    <property type="entry name" value="Bbox2"/>
    <property type="match status" value="1"/>
</dbReference>
<dbReference type="InterPro" id="IPR047153">
    <property type="entry name" value="TRIM45/56/19-like"/>
</dbReference>
<evidence type="ECO:0000259" key="2">
    <source>
        <dbReference type="PROSITE" id="PS50119"/>
    </source>
</evidence>
<dbReference type="Gene3D" id="3.30.160.60">
    <property type="entry name" value="Classic Zinc Finger"/>
    <property type="match status" value="1"/>
</dbReference>
<keyword evidence="4" id="KW-1185">Reference proteome</keyword>
<dbReference type="PANTHER" id="PTHR25462">
    <property type="entry name" value="BONUS, ISOFORM C-RELATED"/>
    <property type="match status" value="1"/>
</dbReference>
<evidence type="ECO:0000256" key="1">
    <source>
        <dbReference type="PROSITE-ProRule" id="PRU00024"/>
    </source>
</evidence>
<dbReference type="SUPFAM" id="SSF75011">
    <property type="entry name" value="3-carboxy-cis,cis-mucoante lactonizing enzyme"/>
    <property type="match status" value="1"/>
</dbReference>
<evidence type="ECO:0000313" key="3">
    <source>
        <dbReference type="EMBL" id="CAC5401361.1"/>
    </source>
</evidence>
<proteinExistence type="predicted"/>
<organism evidence="3 4">
    <name type="scientific">Mytilus coruscus</name>
    <name type="common">Sea mussel</name>
    <dbReference type="NCBI Taxonomy" id="42192"/>
    <lineage>
        <taxon>Eukaryota</taxon>
        <taxon>Metazoa</taxon>
        <taxon>Spiralia</taxon>
        <taxon>Lophotrochozoa</taxon>
        <taxon>Mollusca</taxon>
        <taxon>Bivalvia</taxon>
        <taxon>Autobranchia</taxon>
        <taxon>Pteriomorphia</taxon>
        <taxon>Mytilida</taxon>
        <taxon>Mytiloidea</taxon>
        <taxon>Mytilidae</taxon>
        <taxon>Mytilinae</taxon>
        <taxon>Mytilus</taxon>
    </lineage>
</organism>
<dbReference type="SUPFAM" id="SSF57845">
    <property type="entry name" value="B-box zinc-binding domain"/>
    <property type="match status" value="1"/>
</dbReference>
<dbReference type="InterPro" id="IPR000315">
    <property type="entry name" value="Znf_B-box"/>
</dbReference>
<dbReference type="OrthoDB" id="6155972at2759"/>
<accession>A0A6J8D0N0</accession>
<dbReference type="CDD" id="cd19757">
    <property type="entry name" value="Bbox1"/>
    <property type="match status" value="1"/>
</dbReference>
<dbReference type="AlphaFoldDB" id="A0A6J8D0N0"/>
<dbReference type="PROSITE" id="PS50119">
    <property type="entry name" value="ZF_BBOX"/>
    <property type="match status" value="1"/>
</dbReference>
<dbReference type="EMBL" id="CACVKT020006394">
    <property type="protein sequence ID" value="CAC5401361.1"/>
    <property type="molecule type" value="Genomic_DNA"/>
</dbReference>
<dbReference type="GO" id="GO:0008270">
    <property type="term" value="F:zinc ion binding"/>
    <property type="evidence" value="ECO:0007669"/>
    <property type="project" value="UniProtKB-KW"/>
</dbReference>
<dbReference type="Proteomes" id="UP000507470">
    <property type="component" value="Unassembled WGS sequence"/>
</dbReference>
<evidence type="ECO:0000313" key="4">
    <source>
        <dbReference type="Proteomes" id="UP000507470"/>
    </source>
</evidence>
<feature type="domain" description="B box-type" evidence="2">
    <location>
        <begin position="14"/>
        <end position="56"/>
    </location>
</feature>
<sequence>MAGASIHVQWCEPCNRDEENQKAVSWCSNCIEYLCMECAKCHRKGKTTANHKTIPILEAEKVDSSILDIPEMCNIHEDQKLSFFCVQHDTICCAFCLRELHSACKGVRSMEMASKGVRTGTSIEDLKRRMSDFSLLIGRIVEAYKNNSSLVSVQKDECKEKLRNIRKELIGFLDELEQVIDKKGDALEKECKDKIEQNIKDLTTRKNKSESWQTAIKTLAEHASETRILAAVKALDLLQGEEEAFLDKFQDKLTAYEIRSSPFDFTGKIKPILTKVSGIKIEKIKTRVTEPLNNQQVQPYHFQQGKVHPDQKISCSQLKMTRIYSACFTLDNRIVFSGHFLLCIYDITSASIQSVQMKYCPLDITCDLKNDIYASFPAVGLCKINKENFTEDPWFTQTSGCFNCVKVNNDTIYSNINSREIFVLIEDQTIVKSLKTKIKLEFMCMAGHNGIFISDGKSIKHMTESGSISRIAYTLKRDNEITGLDVDNQGQLYACISNKEVGSIVRINTTTGYKEPVLENLVAPRDIAFHPTKNMFLVMTDHGKECSVYEVTN</sequence>
<dbReference type="SMART" id="SM00336">
    <property type="entry name" value="BBOX"/>
    <property type="match status" value="2"/>
</dbReference>